<feature type="binding site" evidence="3">
    <location>
        <position position="100"/>
    </location>
    <ligand>
        <name>substrate</name>
    </ligand>
</feature>
<comment type="cofactor">
    <cofactor evidence="3">
        <name>Zn(2+)</name>
        <dbReference type="ChEBI" id="CHEBI:29105"/>
    </cofactor>
    <text evidence="3">Binds 1 divalent metal cation per subunit.</text>
</comment>
<keyword evidence="3" id="KW-0862">Zinc</keyword>
<gene>
    <name evidence="5" type="ORF">EOW66_16460</name>
</gene>
<dbReference type="PANTHER" id="PTHR10907:SF47">
    <property type="entry name" value="REGUCALCIN"/>
    <property type="match status" value="1"/>
</dbReference>
<dbReference type="Proteomes" id="UP000288071">
    <property type="component" value="Unassembled WGS sequence"/>
</dbReference>
<reference evidence="5" key="2">
    <citation type="submission" date="2019-01" db="EMBL/GenBank/DDBJ databases">
        <authorList>
            <person name="Li Y."/>
        </authorList>
    </citation>
    <scope>NUCLEOTIDE SEQUENCE [LARGE SCALE GENOMIC DNA]</scope>
    <source>
        <strain evidence="5">CGMCC 1.12963</strain>
    </source>
</reference>
<evidence type="ECO:0000313" key="6">
    <source>
        <dbReference type="Proteomes" id="UP000288071"/>
    </source>
</evidence>
<protein>
    <submittedName>
        <fullName evidence="5">SMP-30/gluconolactonase/LRE family protein</fullName>
    </submittedName>
</protein>
<evidence type="ECO:0000259" key="4">
    <source>
        <dbReference type="Pfam" id="PF08450"/>
    </source>
</evidence>
<organism evidence="5 6">
    <name type="scientific">Paenirhodobacter huangdaonensis</name>
    <dbReference type="NCBI Taxonomy" id="2501515"/>
    <lineage>
        <taxon>Bacteria</taxon>
        <taxon>Pseudomonadati</taxon>
        <taxon>Pseudomonadota</taxon>
        <taxon>Alphaproteobacteria</taxon>
        <taxon>Rhodobacterales</taxon>
        <taxon>Rhodobacter group</taxon>
        <taxon>Paenirhodobacter</taxon>
    </lineage>
</organism>
<dbReference type="InterPro" id="IPR011042">
    <property type="entry name" value="6-blade_b-propeller_TolB-like"/>
</dbReference>
<dbReference type="SUPFAM" id="SSF63829">
    <property type="entry name" value="Calcium-dependent phosphotriesterase"/>
    <property type="match status" value="1"/>
</dbReference>
<dbReference type="PANTHER" id="PTHR10907">
    <property type="entry name" value="REGUCALCIN"/>
    <property type="match status" value="1"/>
</dbReference>
<reference evidence="5" key="1">
    <citation type="submission" date="2019-01" db="EMBL/GenBank/DDBJ databases">
        <title>Sinorhodobacter populi sp. nov. isolated from the symptomatic bark tissue of Populus euramericana canker.</title>
        <authorList>
            <person name="Xu G."/>
        </authorList>
    </citation>
    <scope>NUCLEOTIDE SEQUENCE [LARGE SCALE GENOMIC DNA]</scope>
    <source>
        <strain evidence="5">CGMCC 1.12963</strain>
    </source>
</reference>
<dbReference type="InterPro" id="IPR005511">
    <property type="entry name" value="SMP-30"/>
</dbReference>
<proteinExistence type="inferred from homology"/>
<feature type="binding site" evidence="3">
    <location>
        <position position="98"/>
    </location>
    <ligand>
        <name>substrate</name>
    </ligand>
</feature>
<dbReference type="GO" id="GO:0019853">
    <property type="term" value="P:L-ascorbic acid biosynthetic process"/>
    <property type="evidence" value="ECO:0007669"/>
    <property type="project" value="TreeGrafter"/>
</dbReference>
<evidence type="ECO:0000256" key="2">
    <source>
        <dbReference type="PIRSR" id="PIRSR605511-1"/>
    </source>
</evidence>
<feature type="binding site" evidence="3">
    <location>
        <position position="195"/>
    </location>
    <ligand>
        <name>a divalent metal cation</name>
        <dbReference type="ChEBI" id="CHEBI:60240"/>
    </ligand>
</feature>
<dbReference type="PRINTS" id="PR01790">
    <property type="entry name" value="SMP30FAMILY"/>
</dbReference>
<comment type="similarity">
    <text evidence="1">Belongs to the SMP-30/CGR1 family.</text>
</comment>
<dbReference type="RefSeq" id="WP_128157382.1">
    <property type="nucleotide sequence ID" value="NZ_JBHSOM010000014.1"/>
</dbReference>
<evidence type="ECO:0000256" key="1">
    <source>
        <dbReference type="ARBA" id="ARBA00008853"/>
    </source>
</evidence>
<dbReference type="Pfam" id="PF08450">
    <property type="entry name" value="SGL"/>
    <property type="match status" value="1"/>
</dbReference>
<dbReference type="EMBL" id="SAVA01000011">
    <property type="protein sequence ID" value="RWR49466.1"/>
    <property type="molecule type" value="Genomic_DNA"/>
</dbReference>
<keyword evidence="6" id="KW-1185">Reference proteome</keyword>
<dbReference type="GO" id="GO:0004341">
    <property type="term" value="F:gluconolactonase activity"/>
    <property type="evidence" value="ECO:0007669"/>
    <property type="project" value="TreeGrafter"/>
</dbReference>
<feature type="binding site" evidence="3">
    <location>
        <position position="145"/>
    </location>
    <ligand>
        <name>a divalent metal cation</name>
        <dbReference type="ChEBI" id="CHEBI:60240"/>
    </ligand>
</feature>
<name>A0A3S3LAM3_9RHOB</name>
<comment type="caution">
    <text evidence="5">The sequence shown here is derived from an EMBL/GenBank/DDBJ whole genome shotgun (WGS) entry which is preliminary data.</text>
</comment>
<accession>A0A3S3LAM3</accession>
<sequence length="293" mass="31064">MSDPFDPRICALGEGALWHPGRGALFWFDVTGRRLLSRLPETGETGEWALPEICSAAAWIDRDRLLIASETGLSVFDIPAGRCTQRLADLEADRPETRSNDGRADPWGGFWIGTMAKDAAPGAGAIHRLFEGRLRPVVAGLTIPNALCFAPDRTRGYFADTARGLLFRVALDAQGWPAAAPEVFVDFAAAGLWPDGAVTLADGTLRIALWGAGAVLTVSASGEIGARDLLPAPHVTCPAYGGPDFRTLFCTSATQELSPGALAAAPLSGATFCRTDGLQGRPEPAFRLHGDLR</sequence>
<dbReference type="GO" id="GO:0005509">
    <property type="term" value="F:calcium ion binding"/>
    <property type="evidence" value="ECO:0007669"/>
    <property type="project" value="TreeGrafter"/>
</dbReference>
<evidence type="ECO:0000256" key="3">
    <source>
        <dbReference type="PIRSR" id="PIRSR605511-2"/>
    </source>
</evidence>
<dbReference type="InterPro" id="IPR013658">
    <property type="entry name" value="SGL"/>
</dbReference>
<keyword evidence="3" id="KW-0479">Metal-binding</keyword>
<feature type="binding site" evidence="3">
    <location>
        <position position="118"/>
    </location>
    <ligand>
        <name>substrate</name>
    </ligand>
</feature>
<feature type="binding site" evidence="3">
    <location>
        <position position="14"/>
    </location>
    <ligand>
        <name>a divalent metal cation</name>
        <dbReference type="ChEBI" id="CHEBI:60240"/>
    </ligand>
</feature>
<feature type="active site" description="Proton donor/acceptor" evidence="2">
    <location>
        <position position="195"/>
    </location>
</feature>
<evidence type="ECO:0000313" key="5">
    <source>
        <dbReference type="EMBL" id="RWR49466.1"/>
    </source>
</evidence>
<feature type="domain" description="SMP-30/Gluconolactonase/LRE-like region" evidence="4">
    <location>
        <begin position="12"/>
        <end position="254"/>
    </location>
</feature>
<dbReference type="AlphaFoldDB" id="A0A3S3LAM3"/>
<dbReference type="Gene3D" id="2.120.10.30">
    <property type="entry name" value="TolB, C-terminal domain"/>
    <property type="match status" value="1"/>
</dbReference>